<feature type="domain" description="Protein export membrane protein SecD/SecF C-terminal" evidence="10">
    <location>
        <begin position="418"/>
        <end position="588"/>
    </location>
</feature>
<evidence type="ECO:0000256" key="7">
    <source>
        <dbReference type="ARBA" id="ARBA00023010"/>
    </source>
</evidence>
<feature type="transmembrane region" description="Helical" evidence="9">
    <location>
        <begin position="532"/>
        <end position="551"/>
    </location>
</feature>
<evidence type="ECO:0000256" key="3">
    <source>
        <dbReference type="ARBA" id="ARBA00022475"/>
    </source>
</evidence>
<dbReference type="InterPro" id="IPR005791">
    <property type="entry name" value="SecD"/>
</dbReference>
<dbReference type="Gene3D" id="1.20.1640.10">
    <property type="entry name" value="Multidrug efflux transporter AcrB transmembrane domain"/>
    <property type="match status" value="1"/>
</dbReference>
<dbReference type="NCBIfam" id="TIGR00916">
    <property type="entry name" value="2A0604s01"/>
    <property type="match status" value="1"/>
</dbReference>
<dbReference type="InterPro" id="IPR022813">
    <property type="entry name" value="SecD/SecF_arch_bac"/>
</dbReference>
<evidence type="ECO:0000256" key="1">
    <source>
        <dbReference type="ARBA" id="ARBA00004651"/>
    </source>
</evidence>
<dbReference type="InterPro" id="IPR055344">
    <property type="entry name" value="SecD_SecF_C_bact"/>
</dbReference>
<name>A0A0F9IR12_9ZZZZ</name>
<dbReference type="PRINTS" id="PR00702">
    <property type="entry name" value="ACRIFLAVINRP"/>
</dbReference>
<evidence type="ECO:0000256" key="5">
    <source>
        <dbReference type="ARBA" id="ARBA00022927"/>
    </source>
</evidence>
<feature type="transmembrane region" description="Helical" evidence="9">
    <location>
        <begin position="563"/>
        <end position="584"/>
    </location>
</feature>
<evidence type="ECO:0000256" key="9">
    <source>
        <dbReference type="SAM" id="Phobius"/>
    </source>
</evidence>
<dbReference type="PANTHER" id="PTHR30081:SF1">
    <property type="entry name" value="PROTEIN TRANSLOCASE SUBUNIT SECD"/>
    <property type="match status" value="1"/>
</dbReference>
<dbReference type="InterPro" id="IPR048634">
    <property type="entry name" value="SecD_SecF_C"/>
</dbReference>
<feature type="transmembrane region" description="Helical" evidence="9">
    <location>
        <begin position="461"/>
        <end position="478"/>
    </location>
</feature>
<feature type="domain" description="SecDF P1 head subdomain" evidence="11">
    <location>
        <begin position="352"/>
        <end position="414"/>
    </location>
</feature>
<comment type="subcellular location">
    <subcellularLocation>
        <location evidence="1">Cell membrane</location>
        <topology evidence="1">Multi-pass membrane protein</topology>
    </subcellularLocation>
</comment>
<dbReference type="Gene3D" id="3.30.70.3220">
    <property type="match status" value="1"/>
</dbReference>
<feature type="transmembrane region" description="Helical" evidence="9">
    <location>
        <begin position="768"/>
        <end position="787"/>
    </location>
</feature>
<dbReference type="Gene3D" id="3.30.1360.200">
    <property type="match status" value="1"/>
</dbReference>
<evidence type="ECO:0000259" key="10">
    <source>
        <dbReference type="Pfam" id="PF02355"/>
    </source>
</evidence>
<gene>
    <name evidence="12" type="ORF">LCGC14_1913100</name>
</gene>
<keyword evidence="6 9" id="KW-1133">Transmembrane helix</keyword>
<accession>A0A0F9IR12</accession>
<feature type="transmembrane region" description="Helical" evidence="9">
    <location>
        <begin position="437"/>
        <end position="456"/>
    </location>
</feature>
<evidence type="ECO:0000256" key="4">
    <source>
        <dbReference type="ARBA" id="ARBA00022692"/>
    </source>
</evidence>
<reference evidence="12" key="1">
    <citation type="journal article" date="2015" name="Nature">
        <title>Complex archaea that bridge the gap between prokaryotes and eukaryotes.</title>
        <authorList>
            <person name="Spang A."/>
            <person name="Saw J.H."/>
            <person name="Jorgensen S.L."/>
            <person name="Zaremba-Niedzwiedzka K."/>
            <person name="Martijn J."/>
            <person name="Lind A.E."/>
            <person name="van Eijk R."/>
            <person name="Schleper C."/>
            <person name="Guy L."/>
            <person name="Ettema T.J."/>
        </authorList>
    </citation>
    <scope>NUCLEOTIDE SEQUENCE</scope>
</reference>
<dbReference type="Pfam" id="PF02355">
    <property type="entry name" value="SecD_SecF_C"/>
    <property type="match status" value="2"/>
</dbReference>
<feature type="non-terminal residue" evidence="12">
    <location>
        <position position="1"/>
    </location>
</feature>
<feature type="non-terminal residue" evidence="12">
    <location>
        <position position="804"/>
    </location>
</feature>
<keyword evidence="5" id="KW-0653">Protein transport</keyword>
<proteinExistence type="predicted"/>
<protein>
    <recommendedName>
        <fullName evidence="13">SSD domain-containing protein</fullName>
    </recommendedName>
</protein>
<evidence type="ECO:0008006" key="13">
    <source>
        <dbReference type="Google" id="ProtNLM"/>
    </source>
</evidence>
<keyword evidence="4 9" id="KW-0812">Transmembrane</keyword>
<dbReference type="PANTHER" id="PTHR30081">
    <property type="entry name" value="PROTEIN-EXPORT MEMBRANE PROTEIN SEC"/>
    <property type="match status" value="1"/>
</dbReference>
<keyword evidence="2" id="KW-0813">Transport</keyword>
<dbReference type="NCBIfam" id="TIGR01129">
    <property type="entry name" value="secD"/>
    <property type="match status" value="1"/>
</dbReference>
<dbReference type="InterPro" id="IPR001036">
    <property type="entry name" value="Acrflvin-R"/>
</dbReference>
<evidence type="ECO:0000256" key="6">
    <source>
        <dbReference type="ARBA" id="ARBA00022989"/>
    </source>
</evidence>
<dbReference type="AlphaFoldDB" id="A0A0F9IR12"/>
<evidence type="ECO:0000313" key="12">
    <source>
        <dbReference type="EMBL" id="KKL89597.1"/>
    </source>
</evidence>
<keyword evidence="8 9" id="KW-0472">Membrane</keyword>
<dbReference type="InterPro" id="IPR054384">
    <property type="entry name" value="SecDF_P1_head"/>
</dbReference>
<feature type="transmembrane region" description="Helical" evidence="9">
    <location>
        <begin position="490"/>
        <end position="511"/>
    </location>
</feature>
<feature type="transmembrane region" description="Helical" evidence="9">
    <location>
        <begin position="615"/>
        <end position="633"/>
    </location>
</feature>
<evidence type="ECO:0000256" key="8">
    <source>
        <dbReference type="ARBA" id="ARBA00023136"/>
    </source>
</evidence>
<dbReference type="SUPFAM" id="SSF82866">
    <property type="entry name" value="Multidrug efflux transporter AcrB transmembrane domain"/>
    <property type="match status" value="1"/>
</dbReference>
<dbReference type="Pfam" id="PF22599">
    <property type="entry name" value="SecDF_P1_head"/>
    <property type="match status" value="1"/>
</dbReference>
<organism evidence="12">
    <name type="scientific">marine sediment metagenome</name>
    <dbReference type="NCBI Taxonomy" id="412755"/>
    <lineage>
        <taxon>unclassified sequences</taxon>
        <taxon>metagenomes</taxon>
        <taxon>ecological metagenomes</taxon>
    </lineage>
</organism>
<comment type="caution">
    <text evidence="12">The sequence shown here is derived from an EMBL/GenBank/DDBJ whole genome shotgun (WGS) entry which is preliminary data.</text>
</comment>
<evidence type="ECO:0000256" key="2">
    <source>
        <dbReference type="ARBA" id="ARBA00022448"/>
    </source>
</evidence>
<dbReference type="GO" id="GO:0006886">
    <property type="term" value="P:intracellular protein transport"/>
    <property type="evidence" value="ECO:0007669"/>
    <property type="project" value="InterPro"/>
</dbReference>
<keyword evidence="3" id="KW-1003">Cell membrane</keyword>
<feature type="domain" description="Protein export membrane protein SecD/SecF C-terminal" evidence="10">
    <location>
        <begin position="749"/>
        <end position="804"/>
    </location>
</feature>
<dbReference type="GO" id="GO:0015450">
    <property type="term" value="F:protein-transporting ATPase activity"/>
    <property type="evidence" value="ECO:0007669"/>
    <property type="project" value="InterPro"/>
</dbReference>
<evidence type="ECO:0000259" key="11">
    <source>
        <dbReference type="Pfam" id="PF22599"/>
    </source>
</evidence>
<keyword evidence="7" id="KW-0811">Translocation</keyword>
<sequence>YYQTLLKATRENFQVHGSKKYATLEFSNLGQRVITLNKIETSIQEDLLKWKDDYNAAQISLDPSVKYDYAPPTKNPLFSNLYLSFKKYFRGDERKILNWGLDLSGGKTVQIELRDQNNHLVKDEAALKQGVNELYNRVNKMGVSEVNIRTIDSNIVLDFPSAQALSAKELIKASSMSFQIVNEKYSLNNPSLSEHVNKFLQEVYNEAVVTNKKDIKGINAIAFRHLYGKSLSTEVVEPISESAKILYENGLRIASSDAEVTSAFNDTLSKISIFKGSDASSWHGQTNPLLIVFNNYALEGSNLANIRSSYDPSQGNFLTFEVKGSYTNKEGVKVNPREEVHTWTSQFSKDKITGTPLENFSKGQGWRMAVILNDYIISAPTLHVDFKDSAQITGSFSLREVNQLVADLKAGSLSFTPHILSEKNVSAELGSKERVKGIIATFVALALVIMAMVYYYKFAGLVASVAVIFNLLIMWATLQNLHATLSLASIAGIILTVGMAVDANVLVFERIKEEFAISKRISSAIQNGYKKAFSAILDSNLTTILAALILLNFDSGPIKGFALTLIIGIASSMFTALFMTRYFFTKWAQNPKHTNLHMLNFVKIKNFNFSKYSKYIFMISGLIILVGAYTFSLQKKSVFGMDFTGGFALSVEIDKTKAHDYRTTVEKAFLKTGISSKDVQVRELTPSNNLRLLFSASMDQKGKPFYAMPYEIDALDTTYKYQTNPRIVWVVDALKENNINISPRSLEKLDQNWTLMSGQMSDSMKNNAIWGLSLALIAILGYITFRFEFKFAMSAMICLIHDIV</sequence>
<dbReference type="EMBL" id="LAZR01020243">
    <property type="protein sequence ID" value="KKL89597.1"/>
    <property type="molecule type" value="Genomic_DNA"/>
</dbReference>
<dbReference type="GO" id="GO:0005886">
    <property type="term" value="C:plasma membrane"/>
    <property type="evidence" value="ECO:0007669"/>
    <property type="project" value="UniProtKB-SubCell"/>
</dbReference>